<dbReference type="SUPFAM" id="SSF50475">
    <property type="entry name" value="FMN-binding split barrel"/>
    <property type="match status" value="1"/>
</dbReference>
<evidence type="ECO:0000259" key="3">
    <source>
        <dbReference type="Pfam" id="PF01243"/>
    </source>
</evidence>
<dbReference type="InterPro" id="IPR012349">
    <property type="entry name" value="Split_barrel_FMN-bd"/>
</dbReference>
<dbReference type="PANTHER" id="PTHR42815:SF2">
    <property type="entry name" value="FAD-BINDING, PUTATIVE (AFU_ORTHOLOGUE AFUA_6G07600)-RELATED"/>
    <property type="match status" value="1"/>
</dbReference>
<dbReference type="InterPro" id="IPR011576">
    <property type="entry name" value="Pyridox_Oxase_N"/>
</dbReference>
<evidence type="ECO:0000256" key="2">
    <source>
        <dbReference type="SAM" id="MobiDB-lite"/>
    </source>
</evidence>
<sequence length="213" mass="23799">MSRIVDPARTARPPPSDVAFTPAVKAEQSRRGSRAVYRRVEEGDGWETRITPELAAFLAERNSVYLATASAAGQPYVQHRGGPRGFLRVIDERTLGFADFGGNRQYITLGNLAENDRAFLFVMDYAARRRVKLWGRARVVEGDAALLGRLAPGGHAARPERAILFEVEAWDVNCPQHIPVKLDAADVETRLESLRHRVAELELENQRLRASKK</sequence>
<dbReference type="Gene3D" id="2.30.110.10">
    <property type="entry name" value="Electron Transport, Fmn-binding Protein, Chain A"/>
    <property type="match status" value="1"/>
</dbReference>
<reference evidence="5" key="1">
    <citation type="journal article" date="2022" name="Int. J. Syst. Evol. Microbiol.">
        <title>Anaeromyxobacter oryzae sp. nov., Anaeromyxobacter diazotrophicus sp. nov. and Anaeromyxobacter paludicola sp. nov., isolated from paddy soils.</title>
        <authorList>
            <person name="Itoh H."/>
            <person name="Xu Z."/>
            <person name="Mise K."/>
            <person name="Masuda Y."/>
            <person name="Ushijima N."/>
            <person name="Hayakawa C."/>
            <person name="Shiratori Y."/>
            <person name="Senoo K."/>
        </authorList>
    </citation>
    <scope>NUCLEOTIDE SEQUENCE [LARGE SCALE GENOMIC DNA]</scope>
    <source>
        <strain evidence="5">Red232</strain>
    </source>
</reference>
<feature type="region of interest" description="Disordered" evidence="2">
    <location>
        <begin position="1"/>
        <end position="25"/>
    </location>
</feature>
<evidence type="ECO:0000313" key="5">
    <source>
        <dbReference type="Proteomes" id="UP001162891"/>
    </source>
</evidence>
<evidence type="ECO:0000313" key="4">
    <source>
        <dbReference type="EMBL" id="BDG03135.1"/>
    </source>
</evidence>
<organism evidence="4 5">
    <name type="scientific">Anaeromyxobacter oryzae</name>
    <dbReference type="NCBI Taxonomy" id="2918170"/>
    <lineage>
        <taxon>Bacteria</taxon>
        <taxon>Pseudomonadati</taxon>
        <taxon>Myxococcota</taxon>
        <taxon>Myxococcia</taxon>
        <taxon>Myxococcales</taxon>
        <taxon>Cystobacterineae</taxon>
        <taxon>Anaeromyxobacteraceae</taxon>
        <taxon>Anaeromyxobacter</taxon>
    </lineage>
</organism>
<feature type="coiled-coil region" evidence="1">
    <location>
        <begin position="184"/>
        <end position="211"/>
    </location>
</feature>
<dbReference type="Pfam" id="PF01243">
    <property type="entry name" value="PNPOx_N"/>
    <property type="match status" value="1"/>
</dbReference>
<keyword evidence="5" id="KW-1185">Reference proteome</keyword>
<evidence type="ECO:0000256" key="1">
    <source>
        <dbReference type="SAM" id="Coils"/>
    </source>
</evidence>
<protein>
    <submittedName>
        <fullName evidence="4">Pyridoxamine 5'-phosphate oxidase</fullName>
    </submittedName>
</protein>
<gene>
    <name evidence="4" type="ORF">AMOR_21310</name>
</gene>
<feature type="domain" description="Pyridoxamine 5'-phosphate oxidase N-terminal" evidence="3">
    <location>
        <begin position="50"/>
        <end position="172"/>
    </location>
</feature>
<dbReference type="PANTHER" id="PTHR42815">
    <property type="entry name" value="FAD-BINDING, PUTATIVE (AFU_ORTHOLOGUE AFUA_6G07600)-RELATED"/>
    <property type="match status" value="1"/>
</dbReference>
<dbReference type="Proteomes" id="UP001162891">
    <property type="component" value="Chromosome"/>
</dbReference>
<proteinExistence type="predicted"/>
<dbReference type="EMBL" id="AP025591">
    <property type="protein sequence ID" value="BDG03135.1"/>
    <property type="molecule type" value="Genomic_DNA"/>
</dbReference>
<name>A0ABM7WUF7_9BACT</name>
<keyword evidence="1" id="KW-0175">Coiled coil</keyword>
<accession>A0ABM7WUF7</accession>
<dbReference type="RefSeq" id="WP_248360866.1">
    <property type="nucleotide sequence ID" value="NZ_AP025591.1"/>
</dbReference>